<evidence type="ECO:0000259" key="2">
    <source>
        <dbReference type="Pfam" id="PF03703"/>
    </source>
</evidence>
<dbReference type="Pfam" id="PF09851">
    <property type="entry name" value="SHOCT"/>
    <property type="match status" value="1"/>
</dbReference>
<dbReference type="Pfam" id="PF03703">
    <property type="entry name" value="bPH_2"/>
    <property type="match status" value="1"/>
</dbReference>
<keyword evidence="1" id="KW-0812">Transmembrane</keyword>
<feature type="domain" description="SHOCT" evidence="3">
    <location>
        <begin position="190"/>
        <end position="217"/>
    </location>
</feature>
<dbReference type="EMBL" id="CAEZYK010000141">
    <property type="protein sequence ID" value="CAB4736486.1"/>
    <property type="molecule type" value="Genomic_DNA"/>
</dbReference>
<keyword evidence="1" id="KW-0472">Membrane</keyword>
<feature type="transmembrane region" description="Helical" evidence="1">
    <location>
        <begin position="52"/>
        <end position="70"/>
    </location>
</feature>
<reference evidence="5" key="1">
    <citation type="submission" date="2020-05" db="EMBL/GenBank/DDBJ databases">
        <authorList>
            <person name="Chiriac C."/>
            <person name="Salcher M."/>
            <person name="Ghai R."/>
            <person name="Kavagutti S V."/>
        </authorList>
    </citation>
    <scope>NUCLEOTIDE SEQUENCE</scope>
</reference>
<organism evidence="5">
    <name type="scientific">freshwater metagenome</name>
    <dbReference type="NCBI Taxonomy" id="449393"/>
    <lineage>
        <taxon>unclassified sequences</taxon>
        <taxon>metagenomes</taxon>
        <taxon>ecological metagenomes</taxon>
    </lineage>
</organism>
<dbReference type="EMBL" id="CAFBMM010000095">
    <property type="protein sequence ID" value="CAB4915766.1"/>
    <property type="molecule type" value="Genomic_DNA"/>
</dbReference>
<evidence type="ECO:0000313" key="6">
    <source>
        <dbReference type="EMBL" id="CAB4991870.1"/>
    </source>
</evidence>
<evidence type="ECO:0000256" key="1">
    <source>
        <dbReference type="SAM" id="Phobius"/>
    </source>
</evidence>
<dbReference type="InterPro" id="IPR018649">
    <property type="entry name" value="SHOCT"/>
</dbReference>
<gene>
    <name evidence="4" type="ORF">UFOPK2683_01614</name>
    <name evidence="5" type="ORF">UFOPK3605_01400</name>
    <name evidence="6" type="ORF">UFOPK3897_01769</name>
</gene>
<sequence>MAYPKKLINPNEEVVLDLRPHWWFFYKHIFSGLVLIGLLVLTMVLSGTPKKILAWIVLILAIVWAIWLLIKFISWSRTYFVVTSKRVIYRTGVLSRHGVEIPMDRITNLNFHQRIFERVIGAGTLDVQSAGEEGTTMFENVRHPDGVQQEIYSQMEGNTQSGSAGQASAIGKAVAEAMGSQSSAGQDVATQIERLAELRDKGHITAAEYEAKKAELLAKM</sequence>
<proteinExistence type="predicted"/>
<evidence type="ECO:0000313" key="4">
    <source>
        <dbReference type="EMBL" id="CAB4736486.1"/>
    </source>
</evidence>
<keyword evidence="1" id="KW-1133">Transmembrane helix</keyword>
<evidence type="ECO:0000313" key="5">
    <source>
        <dbReference type="EMBL" id="CAB4915766.1"/>
    </source>
</evidence>
<protein>
    <submittedName>
        <fullName evidence="5">Unannotated protein</fullName>
    </submittedName>
</protein>
<dbReference type="PANTHER" id="PTHR37938">
    <property type="entry name" value="BLL0215 PROTEIN"/>
    <property type="match status" value="1"/>
</dbReference>
<evidence type="ECO:0000259" key="3">
    <source>
        <dbReference type="Pfam" id="PF09851"/>
    </source>
</evidence>
<accession>A0A6J7HA55</accession>
<dbReference type="AlphaFoldDB" id="A0A6J7HA55"/>
<dbReference type="EMBL" id="CAFBOF010000088">
    <property type="protein sequence ID" value="CAB4991870.1"/>
    <property type="molecule type" value="Genomic_DNA"/>
</dbReference>
<dbReference type="PANTHER" id="PTHR37938:SF1">
    <property type="entry name" value="BLL0215 PROTEIN"/>
    <property type="match status" value="1"/>
</dbReference>
<name>A0A6J7HA55_9ZZZZ</name>
<feature type="transmembrane region" description="Helical" evidence="1">
    <location>
        <begin position="25"/>
        <end position="45"/>
    </location>
</feature>
<feature type="domain" description="YdbS-like PH" evidence="2">
    <location>
        <begin position="75"/>
        <end position="142"/>
    </location>
</feature>
<dbReference type="InterPro" id="IPR005182">
    <property type="entry name" value="YdbS-like_PH"/>
</dbReference>